<name>A0ACB7UD19_DIOAL</name>
<reference evidence="2" key="1">
    <citation type="journal article" date="2022" name="Nat. Commun.">
        <title>Chromosome evolution and the genetic basis of agronomically important traits in greater yam.</title>
        <authorList>
            <person name="Bredeson J.V."/>
            <person name="Lyons J.B."/>
            <person name="Oniyinde I.O."/>
            <person name="Okereke N.R."/>
            <person name="Kolade O."/>
            <person name="Nnabue I."/>
            <person name="Nwadili C.O."/>
            <person name="Hribova E."/>
            <person name="Parker M."/>
            <person name="Nwogha J."/>
            <person name="Shu S."/>
            <person name="Carlson J."/>
            <person name="Kariba R."/>
            <person name="Muthemba S."/>
            <person name="Knop K."/>
            <person name="Barton G.J."/>
            <person name="Sherwood A.V."/>
            <person name="Lopez-Montes A."/>
            <person name="Asiedu R."/>
            <person name="Jamnadass R."/>
            <person name="Muchugi A."/>
            <person name="Goodstein D."/>
            <person name="Egesi C.N."/>
            <person name="Featherston J."/>
            <person name="Asfaw A."/>
            <person name="Simpson G.G."/>
            <person name="Dolezel J."/>
            <person name="Hendre P.S."/>
            <person name="Van Deynze A."/>
            <person name="Kumar P.L."/>
            <person name="Obidiegwu J.E."/>
            <person name="Bhattacharjee R."/>
            <person name="Rokhsar D.S."/>
        </authorList>
    </citation>
    <scope>NUCLEOTIDE SEQUENCE [LARGE SCALE GENOMIC DNA]</scope>
    <source>
        <strain evidence="2">cv. TDa95/00328</strain>
    </source>
</reference>
<sequence length="162" mass="17289">METTRNLPPNHLPLSFSLYIYISTPKETSQTPQSTQNPMANHNNILPNILVITTLVLLTFGETATGDTHTECGVAQTAFGMCVPYVLGQDPQLSSQCCQGVQSVHSLATTPESQKSICQCLRLLLLSLGNINSARATTLSSQCGTSTSVIPTSLSFDCAKLA</sequence>
<organism evidence="1 2">
    <name type="scientific">Dioscorea alata</name>
    <name type="common">Purple yam</name>
    <dbReference type="NCBI Taxonomy" id="55571"/>
    <lineage>
        <taxon>Eukaryota</taxon>
        <taxon>Viridiplantae</taxon>
        <taxon>Streptophyta</taxon>
        <taxon>Embryophyta</taxon>
        <taxon>Tracheophyta</taxon>
        <taxon>Spermatophyta</taxon>
        <taxon>Magnoliopsida</taxon>
        <taxon>Liliopsida</taxon>
        <taxon>Dioscoreales</taxon>
        <taxon>Dioscoreaceae</taxon>
        <taxon>Dioscorea</taxon>
    </lineage>
</organism>
<dbReference type="EMBL" id="CM037027">
    <property type="protein sequence ID" value="KAH7658162.1"/>
    <property type="molecule type" value="Genomic_DNA"/>
</dbReference>
<gene>
    <name evidence="1" type="ORF">IHE45_17G069000</name>
</gene>
<comment type="caution">
    <text evidence="1">The sequence shown here is derived from an EMBL/GenBank/DDBJ whole genome shotgun (WGS) entry which is preliminary data.</text>
</comment>
<accession>A0ACB7UD19</accession>
<evidence type="ECO:0000313" key="2">
    <source>
        <dbReference type="Proteomes" id="UP000827976"/>
    </source>
</evidence>
<protein>
    <submittedName>
        <fullName evidence="1">Plant non-specific lipid-transfer protein/Par allergen protein</fullName>
    </submittedName>
</protein>
<evidence type="ECO:0000313" key="1">
    <source>
        <dbReference type="EMBL" id="KAH7658162.1"/>
    </source>
</evidence>
<dbReference type="Proteomes" id="UP000827976">
    <property type="component" value="Chromosome 17"/>
</dbReference>
<proteinExistence type="predicted"/>
<keyword evidence="2" id="KW-1185">Reference proteome</keyword>